<evidence type="ECO:0000256" key="2">
    <source>
        <dbReference type="SAM" id="Phobius"/>
    </source>
</evidence>
<dbReference type="PANTHER" id="PTHR42760">
    <property type="entry name" value="SHORT-CHAIN DEHYDROGENASES/REDUCTASES FAMILY MEMBER"/>
    <property type="match status" value="1"/>
</dbReference>
<dbReference type="PRINTS" id="PR00081">
    <property type="entry name" value="GDHRDH"/>
</dbReference>
<keyword evidence="4" id="KW-1185">Reference proteome</keyword>
<dbReference type="PANTHER" id="PTHR42760:SF132">
    <property type="entry name" value="SHORT-CHAIN DEHYDROGENASE_REDUCTASE FAMILY PROTEIN"/>
    <property type="match status" value="1"/>
</dbReference>
<keyword evidence="2" id="KW-0472">Membrane</keyword>
<accession>L7RG25</accession>
<dbReference type="Pfam" id="PF00106">
    <property type="entry name" value="adh_short"/>
    <property type="match status" value="1"/>
</dbReference>
<keyword evidence="2" id="KW-0812">Transmembrane</keyword>
<protein>
    <submittedName>
        <fullName evidence="3">Putative dehydrogenase</fullName>
    </submittedName>
</protein>
<comment type="similarity">
    <text evidence="1">Belongs to the short-chain dehydrogenases/reductases (SDR) family.</text>
</comment>
<dbReference type="InterPro" id="IPR036291">
    <property type="entry name" value="NAD(P)-bd_dom_sf"/>
</dbReference>
<keyword evidence="2" id="KW-1133">Transmembrane helix</keyword>
<dbReference type="Gene3D" id="3.40.50.720">
    <property type="entry name" value="NAD(P)-binding Rossmann-like Domain"/>
    <property type="match status" value="1"/>
</dbReference>
<gene>
    <name evidence="3" type="ORF">Moumou_00399</name>
</gene>
<evidence type="ECO:0000313" key="3">
    <source>
        <dbReference type="EMBL" id="AGC01935.1"/>
    </source>
</evidence>
<name>L7RG25_9VIRU</name>
<proteinExistence type="inferred from homology"/>
<feature type="transmembrane region" description="Helical" evidence="2">
    <location>
        <begin position="12"/>
        <end position="30"/>
    </location>
</feature>
<dbReference type="Pfam" id="PF13561">
    <property type="entry name" value="adh_short_C2"/>
    <property type="match status" value="1"/>
</dbReference>
<evidence type="ECO:0000256" key="1">
    <source>
        <dbReference type="ARBA" id="ARBA00006484"/>
    </source>
</evidence>
<reference evidence="3 4" key="1">
    <citation type="journal article" date="2012" name="Genome Biol. Evol.">
        <title>Related Giant Viruses in Distant Locations and Different Habitats: Acanthamoeba polyphaga moumouvirus Represents a Third Lineage of the Mimiviridae That Is Close to the Megavirus Lineage.</title>
        <authorList>
            <person name="Yoosuf N."/>
            <person name="Yutin N."/>
            <person name="Colson P."/>
            <person name="Shabalina S.A."/>
            <person name="Pagnier I."/>
            <person name="Robert C."/>
            <person name="Azza S."/>
            <person name="Klose T."/>
            <person name="Wong J."/>
            <person name="Rossmann M.G."/>
            <person name="La Scola B."/>
            <person name="Raoult D."/>
            <person name="Koonin E.V."/>
        </authorList>
    </citation>
    <scope>NUCLEOTIDE SEQUENCE [LARGE SCALE GENOMIC DNA]</scope>
    <source>
        <strain evidence="3 4">M10A</strain>
    </source>
</reference>
<dbReference type="GeneID" id="14445488"/>
<dbReference type="KEGG" id="vg:14445488"/>
<dbReference type="GO" id="GO:0016616">
    <property type="term" value="F:oxidoreductase activity, acting on the CH-OH group of donors, NAD or NADP as acceptor"/>
    <property type="evidence" value="ECO:0007669"/>
    <property type="project" value="TreeGrafter"/>
</dbReference>
<dbReference type="Proteomes" id="UP000201640">
    <property type="component" value="Segment"/>
</dbReference>
<dbReference type="OrthoDB" id="9676at10239"/>
<dbReference type="RefSeq" id="YP_007354371.1">
    <property type="nucleotide sequence ID" value="NC_020104.1"/>
</dbReference>
<dbReference type="SUPFAM" id="SSF51735">
    <property type="entry name" value="NAD(P)-binding Rossmann-fold domains"/>
    <property type="match status" value="1"/>
</dbReference>
<sequence>MNISDRFKNNIVLIFGGTSGIGLMTAIDFINHGAKHVTVCGRSDWKWTRAKNIIQKNMNEYIIKEHDDKIEFSNSIIQYIPGDVRVENSVKDVIKKTKDIYGHINIYFNNAGVQPIWGNTDGDITELNYESDLTPDGEILYKIPSTERDKRLRNTCSTPASDFCENPIATFIMGIIYCLKWELYHAFTQSSNIPVSIINMISRNGVNIPSYERPIYSACKAFIHSITQSAATQAAQRAIKTNHSIRINGVAPGPILTPLEIPLFLKKSNVFDQLDNQELSEFDKKASKGVPMGRSGKTNEISPTILFLADYNQSSYITGSIITIDGGYTASPIFE</sequence>
<dbReference type="EMBL" id="JX962719">
    <property type="protein sequence ID" value="AGC01935.1"/>
    <property type="molecule type" value="Genomic_DNA"/>
</dbReference>
<organism evidence="3 4">
    <name type="scientific">Acanthamoeba polyphaga moumouvirus</name>
    <dbReference type="NCBI Taxonomy" id="1269028"/>
    <lineage>
        <taxon>Viruses</taxon>
        <taxon>Varidnaviria</taxon>
        <taxon>Bamfordvirae</taxon>
        <taxon>Nucleocytoviricota</taxon>
        <taxon>Megaviricetes</taxon>
        <taxon>Imitervirales</taxon>
        <taxon>Mimiviridae</taxon>
        <taxon>Megamimivirinae</taxon>
        <taxon>Moumouvirus</taxon>
    </lineage>
</organism>
<dbReference type="InterPro" id="IPR002347">
    <property type="entry name" value="SDR_fam"/>
</dbReference>
<evidence type="ECO:0000313" key="4">
    <source>
        <dbReference type="Proteomes" id="UP000201640"/>
    </source>
</evidence>